<feature type="domain" description="Electron transfer flavoprotein alpha/beta-subunit N-terminal" evidence="5">
    <location>
        <begin position="21"/>
        <end position="213"/>
    </location>
</feature>
<evidence type="ECO:0000313" key="7">
    <source>
        <dbReference type="Proteomes" id="UP000663937"/>
    </source>
</evidence>
<comment type="cofactor">
    <cofactor evidence="1">
        <name>FAD</name>
        <dbReference type="ChEBI" id="CHEBI:57692"/>
    </cofactor>
</comment>
<dbReference type="Pfam" id="PF01012">
    <property type="entry name" value="ETF"/>
    <property type="match status" value="1"/>
</dbReference>
<gene>
    <name evidence="6" type="ORF">J4E96_12870</name>
</gene>
<evidence type="ECO:0000256" key="4">
    <source>
        <dbReference type="ARBA" id="ARBA00042002"/>
    </source>
</evidence>
<dbReference type="KEGG" id="psic:J4E96_12870"/>
<keyword evidence="7" id="KW-1185">Reference proteome</keyword>
<accession>A0A8A4Z8V5</accession>
<dbReference type="EMBL" id="CP071868">
    <property type="protein sequence ID" value="QTE28274.1"/>
    <property type="molecule type" value="Genomic_DNA"/>
</dbReference>
<dbReference type="PANTHER" id="PTHR21294:SF17">
    <property type="entry name" value="PROTEIN FIXA"/>
    <property type="match status" value="1"/>
</dbReference>
<evidence type="ECO:0000256" key="1">
    <source>
        <dbReference type="ARBA" id="ARBA00001974"/>
    </source>
</evidence>
<evidence type="ECO:0000259" key="5">
    <source>
        <dbReference type="SMART" id="SM00893"/>
    </source>
</evidence>
<comment type="function">
    <text evidence="3">The electron transfer flavoprotein serves as a specific electron acceptor for other dehydrogenases. It transfers the electrons to the main respiratory chain via ETF-ubiquinone oxidoreductase (ETF dehydrogenase).</text>
</comment>
<dbReference type="InterPro" id="IPR012255">
    <property type="entry name" value="ETF_b"/>
</dbReference>
<proteinExistence type="predicted"/>
<organism evidence="6 7">
    <name type="scientific">Pengzhenrongella sicca</name>
    <dbReference type="NCBI Taxonomy" id="2819238"/>
    <lineage>
        <taxon>Bacteria</taxon>
        <taxon>Bacillati</taxon>
        <taxon>Actinomycetota</taxon>
        <taxon>Actinomycetes</taxon>
        <taxon>Micrococcales</taxon>
        <taxon>Pengzhenrongella</taxon>
    </lineage>
</organism>
<sequence>MKIVVAYKWASNPQDAAVGADGAVDWNRAKPGISEYDPVAAELARRLADATGSEVIGVTVGAKRIDTPLARKAALSRGIDRAVIVADDALDGAGTTELAAVLAAAVRHIGDVDVVITGDSSVDVGGKMVPTVLAGQLGWPAIAEVTSVSGDAGSIQVVRAVAGGTQTLAVSGPVVLAASTDAAVPRVPGMKDILSAGKKPVEVLDLAALEVPASASTVAVTGTARPDLPARKGIIINTSDPAAAAAELVAALRGAGVL</sequence>
<dbReference type="RefSeq" id="WP_227422506.1">
    <property type="nucleotide sequence ID" value="NZ_CP071868.1"/>
</dbReference>
<dbReference type="SMART" id="SM00893">
    <property type="entry name" value="ETF"/>
    <property type="match status" value="1"/>
</dbReference>
<evidence type="ECO:0000256" key="2">
    <source>
        <dbReference type="ARBA" id="ARBA00011355"/>
    </source>
</evidence>
<dbReference type="PIRSF" id="PIRSF000090">
    <property type="entry name" value="Beta-ETF"/>
    <property type="match status" value="1"/>
</dbReference>
<dbReference type="Proteomes" id="UP000663937">
    <property type="component" value="Chromosome"/>
</dbReference>
<name>A0A8A4Z8V5_9MICO</name>
<evidence type="ECO:0000256" key="3">
    <source>
        <dbReference type="ARBA" id="ARBA00025649"/>
    </source>
</evidence>
<dbReference type="PANTHER" id="PTHR21294">
    <property type="entry name" value="ELECTRON TRANSFER FLAVOPROTEIN BETA-SUBUNIT"/>
    <property type="match status" value="1"/>
</dbReference>
<reference evidence="6" key="1">
    <citation type="submission" date="2021-03" db="EMBL/GenBank/DDBJ databases">
        <title>Pengzhenrongella sicca gen. nov., sp. nov., a new member of suborder Micrococcineae isolated from High-Arctic tundra soil.</title>
        <authorList>
            <person name="Peng F."/>
        </authorList>
    </citation>
    <scope>NUCLEOTIDE SEQUENCE</scope>
    <source>
        <strain evidence="6">LRZ-2</strain>
    </source>
</reference>
<evidence type="ECO:0000313" key="6">
    <source>
        <dbReference type="EMBL" id="QTE28274.1"/>
    </source>
</evidence>
<dbReference type="InterPro" id="IPR014729">
    <property type="entry name" value="Rossmann-like_a/b/a_fold"/>
</dbReference>
<comment type="subunit">
    <text evidence="2">Heterodimer of an alpha and a beta subunit.</text>
</comment>
<dbReference type="Gene3D" id="3.40.50.620">
    <property type="entry name" value="HUPs"/>
    <property type="match status" value="1"/>
</dbReference>
<protein>
    <recommendedName>
        <fullName evidence="4">Electron transfer flavoprotein small subunit</fullName>
    </recommendedName>
</protein>
<dbReference type="SUPFAM" id="SSF52402">
    <property type="entry name" value="Adenine nucleotide alpha hydrolases-like"/>
    <property type="match status" value="1"/>
</dbReference>
<dbReference type="InterPro" id="IPR014730">
    <property type="entry name" value="ETF_a/b_N"/>
</dbReference>
<dbReference type="AlphaFoldDB" id="A0A8A4Z8V5"/>
<dbReference type="GO" id="GO:0009055">
    <property type="term" value="F:electron transfer activity"/>
    <property type="evidence" value="ECO:0007669"/>
    <property type="project" value="InterPro"/>
</dbReference>